<feature type="region of interest" description="Disordered" evidence="1">
    <location>
        <begin position="545"/>
        <end position="569"/>
    </location>
</feature>
<feature type="region of interest" description="Disordered" evidence="1">
    <location>
        <begin position="647"/>
        <end position="680"/>
    </location>
</feature>
<feature type="region of interest" description="Disordered" evidence="1">
    <location>
        <begin position="612"/>
        <end position="633"/>
    </location>
</feature>
<evidence type="ECO:0000313" key="2">
    <source>
        <dbReference type="EMBL" id="CAD8581899.1"/>
    </source>
</evidence>
<organism evidence="2">
    <name type="scientific">Ostreococcus mediterraneus</name>
    <dbReference type="NCBI Taxonomy" id="1486918"/>
    <lineage>
        <taxon>Eukaryota</taxon>
        <taxon>Viridiplantae</taxon>
        <taxon>Chlorophyta</taxon>
        <taxon>Mamiellophyceae</taxon>
        <taxon>Mamiellales</taxon>
        <taxon>Bathycoccaceae</taxon>
        <taxon>Ostreococcus</taxon>
    </lineage>
</organism>
<dbReference type="SUPFAM" id="SSF103657">
    <property type="entry name" value="BAR/IMD domain-like"/>
    <property type="match status" value="1"/>
</dbReference>
<evidence type="ECO:0000256" key="1">
    <source>
        <dbReference type="SAM" id="MobiDB-lite"/>
    </source>
</evidence>
<protein>
    <submittedName>
        <fullName evidence="2">Uncharacterized protein</fullName>
    </submittedName>
</protein>
<gene>
    <name evidence="2" type="ORF">OMED0929_LOCUS3572</name>
</gene>
<feature type="compositionally biased region" description="Basic and acidic residues" evidence="1">
    <location>
        <begin position="553"/>
        <end position="569"/>
    </location>
</feature>
<name>A0A7S0KHU3_9CHLO</name>
<reference evidence="2" key="1">
    <citation type="submission" date="2021-01" db="EMBL/GenBank/DDBJ databases">
        <authorList>
            <person name="Corre E."/>
            <person name="Pelletier E."/>
            <person name="Niang G."/>
            <person name="Scheremetjew M."/>
            <person name="Finn R."/>
            <person name="Kale V."/>
            <person name="Holt S."/>
            <person name="Cochrane G."/>
            <person name="Meng A."/>
            <person name="Brown T."/>
            <person name="Cohen L."/>
        </authorList>
    </citation>
    <scope>NUCLEOTIDE SEQUENCE</scope>
    <source>
        <strain evidence="2">Clade-D-RCC2572</strain>
    </source>
</reference>
<dbReference type="InterPro" id="IPR027267">
    <property type="entry name" value="AH/BAR_dom_sf"/>
</dbReference>
<dbReference type="EMBL" id="HBEW01004269">
    <property type="protein sequence ID" value="CAD8581899.1"/>
    <property type="molecule type" value="Transcribed_RNA"/>
</dbReference>
<dbReference type="AlphaFoldDB" id="A0A7S0KHU3"/>
<sequence>MGACLSAPDAALDATRAGVKRAAAAAVAGVEASGAAARRAARKATLAKYALVNCEFDQATAEHYKKLGVIRELVVEQIGMWRTWTQSTVAMEPSVLSHWAKHCEGSKDCTTRLLKVAKMVQNASNAHKDYVAHVENDFVTKLQDGIETIDNAIAVYEAYEYAEYSLKYALKRNKKLPDEEKTKLTEDMEAAKKKAEAAMKDAVADVETKSLVPAYEGANRALDNFVKRCSQRKAEVTDEDEAKLTASATLQRANSVAYSKVKKRTYTSSDAVRIAKQKYDRLKQVYTRTDLPKEYVEYCEKLSEMKRHALAMKLVFDDFEPYINILFGPGYISVFVDQLCDKLHGYKTFKSAAASFIDRVHGLNEAINIEEYRSKGAEMERVVLDETERVFLIGKAYEDGIAAFPSLEKPIQLAQKAIDARAGDLPPVNPNKLVDFLREQDKRKECLDNAKIAQTIASEAIQANLESHKESIDALMNNKDCIFYTNVIGNIEHCCKAITDAETVARGVAVRSIKNEAAAPEVEEAIVVQEESALESNANAAAAEAEAAQAAEAEAKKQEEEKAAKAKAAEEAAATAKAKAEAEQNEKKKAKLLAKAEAEAAEAELHRIEAEKAEKAAAEAAEAKRLADEEAQKAEIKAQKELERKIAEAEKQAEADAKAAEAADAKAAKQAEADAKAAEAERCKEEAEIARQSEEARIEEERHQKELAAFKAEGEAKKAAEKAEAANAAAAAAAAEAA</sequence>
<accession>A0A7S0KHU3</accession>
<proteinExistence type="predicted"/>